<keyword evidence="2" id="KW-1185">Reference proteome</keyword>
<dbReference type="Proteomes" id="UP000007934">
    <property type="component" value="Chromosome"/>
</dbReference>
<dbReference type="GeneID" id="43500496"/>
<evidence type="ECO:0000313" key="1">
    <source>
        <dbReference type="EMBL" id="CBY83704.1"/>
    </source>
</evidence>
<dbReference type="STRING" id="936155.HFELIS_16200"/>
<dbReference type="HOGENOM" id="CLU_3062201_0_0_7"/>
<organism evidence="1 2">
    <name type="scientific">Helicobacter felis (strain ATCC 49179 / CCUG 28539 / NCTC 12436 / CS1)</name>
    <dbReference type="NCBI Taxonomy" id="936155"/>
    <lineage>
        <taxon>Bacteria</taxon>
        <taxon>Pseudomonadati</taxon>
        <taxon>Campylobacterota</taxon>
        <taxon>Epsilonproteobacteria</taxon>
        <taxon>Campylobacterales</taxon>
        <taxon>Helicobacteraceae</taxon>
        <taxon>Helicobacter</taxon>
    </lineage>
</organism>
<accession>E7ABE6</accession>
<dbReference type="EMBL" id="FQ670179">
    <property type="protein sequence ID" value="CBY83704.1"/>
    <property type="molecule type" value="Genomic_DNA"/>
</dbReference>
<dbReference type="AlphaFoldDB" id="E7ABE6"/>
<evidence type="ECO:0000313" key="2">
    <source>
        <dbReference type="Proteomes" id="UP000007934"/>
    </source>
</evidence>
<dbReference type="KEGG" id="hfe:HFELIS_16200"/>
<protein>
    <submittedName>
        <fullName evidence="1">Uncharacterized protein</fullName>
    </submittedName>
</protein>
<sequence>MSVFSTSVSKPSNFHALDQWCVVEFEKWEHITLGAIKYDVSVVHFSESYSTKH</sequence>
<proteinExistence type="predicted"/>
<gene>
    <name evidence="1" type="ordered locus">Hfelis_16200</name>
</gene>
<dbReference type="RefSeq" id="WP_013470109.1">
    <property type="nucleotide sequence ID" value="NC_014810.2"/>
</dbReference>
<reference evidence="1 2" key="1">
    <citation type="journal article" date="2011" name="Genome Biol. Evol.">
        <title>Comparative whole genome sequence analysis of the carcinogenic bacterial model pathogen Helicobacter felis.</title>
        <authorList>
            <person name="Arnold I.C."/>
            <person name="Zigova Z."/>
            <person name="Holden M."/>
            <person name="Lawley T.D."/>
            <person name="Rad R."/>
            <person name="Dougan G."/>
            <person name="Falkow S."/>
            <person name="Bentley S.D."/>
            <person name="Muller A."/>
        </authorList>
    </citation>
    <scope>NUCLEOTIDE SEQUENCE [LARGE SCALE GENOMIC DNA]</scope>
    <source>
        <strain evidence="2">ATCC 49179 / CCUG 28539 / NCTC 12436 / CS1</strain>
    </source>
</reference>
<name>E7ABE6_HELFC</name>